<reference evidence="3 4" key="1">
    <citation type="submission" date="2017-11" db="EMBL/GenBank/DDBJ databases">
        <title>The genome sequence of Pantoea rodasii DSM 26611.</title>
        <authorList>
            <person name="Gao J."/>
            <person name="Mao X."/>
            <person name="Sun J."/>
        </authorList>
    </citation>
    <scope>NUCLEOTIDE SEQUENCE [LARGE SCALE GENOMIC DNA]</scope>
    <source>
        <strain evidence="3 4">DSM 26611</strain>
    </source>
</reference>
<evidence type="ECO:0000256" key="1">
    <source>
        <dbReference type="SAM" id="MobiDB-lite"/>
    </source>
</evidence>
<feature type="domain" description="Long-tail fiber proximal subunit trimerization" evidence="2">
    <location>
        <begin position="118"/>
        <end position="184"/>
    </location>
</feature>
<dbReference type="STRING" id="1076549.HA45_18045"/>
<proteinExistence type="predicted"/>
<evidence type="ECO:0000313" key="4">
    <source>
        <dbReference type="Proteomes" id="UP000232062"/>
    </source>
</evidence>
<keyword evidence="4" id="KW-1185">Reference proteome</keyword>
<sequence length="327" mass="35081">MKPLIDPINTTDGRFHSRDPQTGELATVVTPDYMNETQDATRSLQQEIIALLTAAGIKPADAKKDQLLSALEALFLASDDTRVSGALQKARNLGDLDSSDKARKNLGLGALALKDEISASDTGAVPLTGGEMSGELSTTSADSYRIIANKRAFFLRFDGNDFYILKTKAEDPDGAWDDSRPIRINAQTGELFVSSGMTVNSNVTLTWGGRGHHFQENGDIVEAAGDQSIFRGYWSATNLNGALRNITNHADDAWNKANDAQVNRVQSVRLGGAIWTGTIGNGQLDWGGSGQVLSGVHSTANYAINLQFCLRQIQILINGSWVAVGGI</sequence>
<dbReference type="InterPro" id="IPR048390">
    <property type="entry name" value="Gp34_trimer"/>
</dbReference>
<comment type="caution">
    <text evidence="3">The sequence shown here is derived from an EMBL/GenBank/DDBJ whole genome shotgun (WGS) entry which is preliminary data.</text>
</comment>
<dbReference type="Proteomes" id="UP000232062">
    <property type="component" value="Unassembled WGS sequence"/>
</dbReference>
<name>A0A2M9WHJ2_9GAMM</name>
<protein>
    <recommendedName>
        <fullName evidence="2">Long-tail fiber proximal subunit trimerization domain-containing protein</fullName>
    </recommendedName>
</protein>
<organism evidence="3 4">
    <name type="scientific">Pantoea rodasii</name>
    <dbReference type="NCBI Taxonomy" id="1076549"/>
    <lineage>
        <taxon>Bacteria</taxon>
        <taxon>Pseudomonadati</taxon>
        <taxon>Pseudomonadota</taxon>
        <taxon>Gammaproteobacteria</taxon>
        <taxon>Enterobacterales</taxon>
        <taxon>Erwiniaceae</taxon>
        <taxon>Pantoea</taxon>
    </lineage>
</organism>
<evidence type="ECO:0000259" key="2">
    <source>
        <dbReference type="Pfam" id="PF21446"/>
    </source>
</evidence>
<feature type="region of interest" description="Disordered" evidence="1">
    <location>
        <begin position="1"/>
        <end position="21"/>
    </location>
</feature>
<accession>A0A2M9WHJ2</accession>
<gene>
    <name evidence="3" type="ORF">PRCB_03130</name>
</gene>
<dbReference type="Pfam" id="PF21446">
    <property type="entry name" value="Gp34_trimer"/>
    <property type="match status" value="1"/>
</dbReference>
<dbReference type="RefSeq" id="WP_100700295.1">
    <property type="nucleotide sequence ID" value="NZ_MLFP01000017.1"/>
</dbReference>
<dbReference type="AlphaFoldDB" id="A0A2M9WHJ2"/>
<evidence type="ECO:0000313" key="3">
    <source>
        <dbReference type="EMBL" id="PJZ07021.1"/>
    </source>
</evidence>
<dbReference type="EMBL" id="PIQI01000009">
    <property type="protein sequence ID" value="PJZ07021.1"/>
    <property type="molecule type" value="Genomic_DNA"/>
</dbReference>
<dbReference type="OrthoDB" id="6549064at2"/>